<keyword evidence="2" id="KW-1185">Reference proteome</keyword>
<dbReference type="RefSeq" id="WP_021097709.1">
    <property type="nucleotide sequence ID" value="NZ_KE557320.1"/>
</dbReference>
<protein>
    <submittedName>
        <fullName evidence="1">Uncharacterized protein</fullName>
    </submittedName>
</protein>
<dbReference type="Proteomes" id="UP000015346">
    <property type="component" value="Unassembled WGS sequence"/>
</dbReference>
<organism evidence="1 2">
    <name type="scientific">Rubellimicrobium thermophilum DSM 16684</name>
    <dbReference type="NCBI Taxonomy" id="1123069"/>
    <lineage>
        <taxon>Bacteria</taxon>
        <taxon>Pseudomonadati</taxon>
        <taxon>Pseudomonadota</taxon>
        <taxon>Alphaproteobacteria</taxon>
        <taxon>Rhodobacterales</taxon>
        <taxon>Roseobacteraceae</taxon>
        <taxon>Rubellimicrobium</taxon>
    </lineage>
</organism>
<gene>
    <name evidence="1" type="ORF">ruthe_01620</name>
</gene>
<dbReference type="EMBL" id="AOLV01000012">
    <property type="protein sequence ID" value="EPX85899.1"/>
    <property type="molecule type" value="Genomic_DNA"/>
</dbReference>
<evidence type="ECO:0000313" key="1">
    <source>
        <dbReference type="EMBL" id="EPX85899.1"/>
    </source>
</evidence>
<reference evidence="1 2" key="1">
    <citation type="journal article" date="2013" name="Stand. Genomic Sci.">
        <title>Genome sequence of the reddish-pigmented Rubellimicrobium thermophilum type strain (DSM 16684(T)), a member of the Roseobacter clade.</title>
        <authorList>
            <person name="Fiebig A."/>
            <person name="Riedel T."/>
            <person name="Gronow S."/>
            <person name="Petersen J."/>
            <person name="Klenk H.P."/>
            <person name="Goker M."/>
        </authorList>
    </citation>
    <scope>NUCLEOTIDE SEQUENCE [LARGE SCALE GENOMIC DNA]</scope>
    <source>
        <strain evidence="1 2">DSM 16684</strain>
    </source>
</reference>
<evidence type="ECO:0000313" key="2">
    <source>
        <dbReference type="Proteomes" id="UP000015346"/>
    </source>
</evidence>
<sequence length="53" mass="5931">MLEQRSNTDRAAEDPSGCWRPIGALAGELTRLSIEQRRLRERLPAPALAWAAE</sequence>
<dbReference type="HOGENOM" id="CLU_3065874_0_0_5"/>
<name>S9SHT0_9RHOB</name>
<accession>S9SHT0</accession>
<proteinExistence type="predicted"/>
<comment type="caution">
    <text evidence="1">The sequence shown here is derived from an EMBL/GenBank/DDBJ whole genome shotgun (WGS) entry which is preliminary data.</text>
</comment>
<dbReference type="AlphaFoldDB" id="S9SHT0"/>